<organism evidence="2">
    <name type="scientific">Harpegnathos saltator</name>
    <name type="common">Jerdon's jumping ant</name>
    <dbReference type="NCBI Taxonomy" id="610380"/>
    <lineage>
        <taxon>Eukaryota</taxon>
        <taxon>Metazoa</taxon>
        <taxon>Ecdysozoa</taxon>
        <taxon>Arthropoda</taxon>
        <taxon>Hexapoda</taxon>
        <taxon>Insecta</taxon>
        <taxon>Pterygota</taxon>
        <taxon>Neoptera</taxon>
        <taxon>Endopterygota</taxon>
        <taxon>Hymenoptera</taxon>
        <taxon>Apocrita</taxon>
        <taxon>Aculeata</taxon>
        <taxon>Formicoidea</taxon>
        <taxon>Formicidae</taxon>
        <taxon>Ponerinae</taxon>
        <taxon>Ponerini</taxon>
        <taxon>Harpegnathos</taxon>
    </lineage>
</organism>
<dbReference type="InParanoid" id="E2C7T4"/>
<feature type="non-terminal residue" evidence="1">
    <location>
        <position position="40"/>
    </location>
</feature>
<dbReference type="EMBL" id="GL453458">
    <property type="protein sequence ID" value="EFN75993.1"/>
    <property type="molecule type" value="Genomic_DNA"/>
</dbReference>
<accession>E2C7T4</accession>
<sequence>FAQTYIILANICRFVTYFLILQSRYKFLKNESQLYNNTVV</sequence>
<feature type="non-terminal residue" evidence="1">
    <location>
        <position position="1"/>
    </location>
</feature>
<keyword evidence="2" id="KW-1185">Reference proteome</keyword>
<proteinExistence type="predicted"/>
<dbReference type="AlphaFoldDB" id="E2C7T4"/>
<name>E2C7T4_HARSA</name>
<reference evidence="1 2" key="1">
    <citation type="journal article" date="2010" name="Science">
        <title>Genomic comparison of the ants Camponotus floridanus and Harpegnathos saltator.</title>
        <authorList>
            <person name="Bonasio R."/>
            <person name="Zhang G."/>
            <person name="Ye C."/>
            <person name="Mutti N.S."/>
            <person name="Fang X."/>
            <person name="Qin N."/>
            <person name="Donahue G."/>
            <person name="Yang P."/>
            <person name="Li Q."/>
            <person name="Li C."/>
            <person name="Zhang P."/>
            <person name="Huang Z."/>
            <person name="Berger S.L."/>
            <person name="Reinberg D."/>
            <person name="Wang J."/>
            <person name="Liebig J."/>
        </authorList>
    </citation>
    <scope>NUCLEOTIDE SEQUENCE [LARGE SCALE GENOMIC DNA]</scope>
    <source>
        <strain evidence="1 2">R22 G/1</strain>
    </source>
</reference>
<evidence type="ECO:0000313" key="1">
    <source>
        <dbReference type="EMBL" id="EFN75993.1"/>
    </source>
</evidence>
<evidence type="ECO:0000313" key="2">
    <source>
        <dbReference type="Proteomes" id="UP000008237"/>
    </source>
</evidence>
<gene>
    <name evidence="1" type="ORF">EAI_06859</name>
</gene>
<dbReference type="Proteomes" id="UP000008237">
    <property type="component" value="Unassembled WGS sequence"/>
</dbReference>
<protein>
    <submittedName>
        <fullName evidence="1">Uncharacterized protein</fullName>
    </submittedName>
</protein>